<organism evidence="1 2">
    <name type="scientific">Actinomortierella ambigua</name>
    <dbReference type="NCBI Taxonomy" id="1343610"/>
    <lineage>
        <taxon>Eukaryota</taxon>
        <taxon>Fungi</taxon>
        <taxon>Fungi incertae sedis</taxon>
        <taxon>Mucoromycota</taxon>
        <taxon>Mortierellomycotina</taxon>
        <taxon>Mortierellomycetes</taxon>
        <taxon>Mortierellales</taxon>
        <taxon>Mortierellaceae</taxon>
        <taxon>Actinomortierella</taxon>
    </lineage>
</organism>
<name>A0A9P6PPF9_9FUNG</name>
<protein>
    <submittedName>
        <fullName evidence="1">Uncharacterized protein</fullName>
    </submittedName>
</protein>
<dbReference type="AlphaFoldDB" id="A0A9P6PPF9"/>
<dbReference type="Proteomes" id="UP000807716">
    <property type="component" value="Unassembled WGS sequence"/>
</dbReference>
<dbReference type="EMBL" id="JAAAJB010000918">
    <property type="protein sequence ID" value="KAG0249947.1"/>
    <property type="molecule type" value="Genomic_DNA"/>
</dbReference>
<evidence type="ECO:0000313" key="1">
    <source>
        <dbReference type="EMBL" id="KAG0249947.1"/>
    </source>
</evidence>
<evidence type="ECO:0000313" key="2">
    <source>
        <dbReference type="Proteomes" id="UP000807716"/>
    </source>
</evidence>
<comment type="caution">
    <text evidence="1">The sequence shown here is derived from an EMBL/GenBank/DDBJ whole genome shotgun (WGS) entry which is preliminary data.</text>
</comment>
<reference evidence="1" key="1">
    <citation type="journal article" date="2020" name="Fungal Divers.">
        <title>Resolving the Mortierellaceae phylogeny through synthesis of multi-gene phylogenetics and phylogenomics.</title>
        <authorList>
            <person name="Vandepol N."/>
            <person name="Liber J."/>
            <person name="Desiro A."/>
            <person name="Na H."/>
            <person name="Kennedy M."/>
            <person name="Barry K."/>
            <person name="Grigoriev I.V."/>
            <person name="Miller A.N."/>
            <person name="O'Donnell K."/>
            <person name="Stajich J.E."/>
            <person name="Bonito G."/>
        </authorList>
    </citation>
    <scope>NUCLEOTIDE SEQUENCE</scope>
    <source>
        <strain evidence="1">BC1065</strain>
    </source>
</reference>
<gene>
    <name evidence="1" type="ORF">DFQ27_009694</name>
</gene>
<proteinExistence type="predicted"/>
<accession>A0A9P6PPF9</accession>
<feature type="non-terminal residue" evidence="1">
    <location>
        <position position="1"/>
    </location>
</feature>
<sequence>VCGSAFPPNCNLIATALYACSGPGAPPTEIRNCTTGCQLTTPNNTCNDCTSAANSVVAQLNTLQTNIQGVTAALPGTWVGLNTLAGIIAEVQANLTQAPTLTKTELASAANAAQQVSDIASSLISSYSNETLPAGVPNPTTVFGTTLPQLNTLIQALLTCTGPATGCDVTTRFVNDVLPLVNNQLDALQPTYPTPVLFDFAKQSFTNASTTIFLSLATLNSSGLGLVNYQLATTLSLVDPSKLGGDATYSQAVKTAIAALKVATQCLGITSPADICPTAMSFLATWVQFIEDNLPVYFGTVAGLSEFVLAPTVSAFDQVKSDLASGNLTLFPDAASTLAGALQLLTNVVAPLLPDPGRTEFAALNQGVLDTLQPLTSCTGTLNPCKGEIEFGAAFIQGAIGQLRSLPAIGTAGAPFFAAAQSLVDALKTGSTASIQTALGAINAPLKAFALVPGVSTNPFFQGIQSTVNTLNTCVPTNP</sequence>
<keyword evidence="2" id="KW-1185">Reference proteome</keyword>